<dbReference type="OrthoDB" id="1495672at2"/>
<evidence type="ECO:0000259" key="2">
    <source>
        <dbReference type="Pfam" id="PF13239"/>
    </source>
</evidence>
<dbReference type="AlphaFoldDB" id="A0A4Q0PAS4"/>
<feature type="transmembrane region" description="Helical" evidence="1">
    <location>
        <begin position="53"/>
        <end position="72"/>
    </location>
</feature>
<feature type="domain" description="2TM" evidence="2">
    <location>
        <begin position="8"/>
        <end position="96"/>
    </location>
</feature>
<keyword evidence="4" id="KW-1185">Reference proteome</keyword>
<keyword evidence="1" id="KW-0812">Transmembrane</keyword>
<protein>
    <submittedName>
        <fullName evidence="3">2TM domain-containing protein</fullName>
    </submittedName>
</protein>
<organism evidence="3 4">
    <name type="scientific">Leeuwenhoekiella aequorea</name>
    <dbReference type="NCBI Taxonomy" id="283736"/>
    <lineage>
        <taxon>Bacteria</taxon>
        <taxon>Pseudomonadati</taxon>
        <taxon>Bacteroidota</taxon>
        <taxon>Flavobacteriia</taxon>
        <taxon>Flavobacteriales</taxon>
        <taxon>Flavobacteriaceae</taxon>
        <taxon>Leeuwenhoekiella</taxon>
    </lineage>
</organism>
<evidence type="ECO:0000256" key="1">
    <source>
        <dbReference type="SAM" id="Phobius"/>
    </source>
</evidence>
<dbReference type="InterPro" id="IPR025698">
    <property type="entry name" value="2TM_dom"/>
</dbReference>
<accession>A0A4Q0PAS4</accession>
<sequence>MEHSNYTEAAKRVKKLKNFYNSIPVYIVVCLAYFAFCAGLFDDGAISSYIPWWSPVILASCWGMGLLIYYFYITRGSKIEYKYKKWEQRKIKEYLEQEEEKSSSINNWD</sequence>
<evidence type="ECO:0000313" key="4">
    <source>
        <dbReference type="Proteomes" id="UP000289238"/>
    </source>
</evidence>
<name>A0A4Q0PAS4_9FLAO</name>
<proteinExistence type="predicted"/>
<dbReference type="EMBL" id="QOVM01000002">
    <property type="protein sequence ID" value="RXG23755.1"/>
    <property type="molecule type" value="Genomic_DNA"/>
</dbReference>
<keyword evidence="1" id="KW-0472">Membrane</keyword>
<dbReference type="Proteomes" id="UP000289238">
    <property type="component" value="Unassembled WGS sequence"/>
</dbReference>
<dbReference type="RefSeq" id="WP_128757260.1">
    <property type="nucleotide sequence ID" value="NZ_QOVM01000002.1"/>
</dbReference>
<feature type="transmembrane region" description="Helical" evidence="1">
    <location>
        <begin position="20"/>
        <end position="41"/>
    </location>
</feature>
<gene>
    <name evidence="3" type="ORF">DSM00_1371</name>
</gene>
<dbReference type="Pfam" id="PF13239">
    <property type="entry name" value="2TM"/>
    <property type="match status" value="1"/>
</dbReference>
<keyword evidence="1" id="KW-1133">Transmembrane helix</keyword>
<comment type="caution">
    <text evidence="3">The sequence shown here is derived from an EMBL/GenBank/DDBJ whole genome shotgun (WGS) entry which is preliminary data.</text>
</comment>
<reference evidence="3 4" key="1">
    <citation type="submission" date="2018-07" db="EMBL/GenBank/DDBJ databases">
        <title>Leeuwenhoekiella genomics.</title>
        <authorList>
            <person name="Tahon G."/>
            <person name="Willems A."/>
        </authorList>
    </citation>
    <scope>NUCLEOTIDE SEQUENCE [LARGE SCALE GENOMIC DNA]</scope>
    <source>
        <strain evidence="3 4">LMG 22550</strain>
    </source>
</reference>
<evidence type="ECO:0000313" key="3">
    <source>
        <dbReference type="EMBL" id="RXG23755.1"/>
    </source>
</evidence>